<feature type="region of interest" description="Disordered" evidence="1">
    <location>
        <begin position="1"/>
        <end position="39"/>
    </location>
</feature>
<keyword evidence="3" id="KW-1185">Reference proteome</keyword>
<evidence type="ECO:0000256" key="1">
    <source>
        <dbReference type="SAM" id="MobiDB-lite"/>
    </source>
</evidence>
<protein>
    <submittedName>
        <fullName evidence="2">Uncharacterized protein</fullName>
    </submittedName>
</protein>
<feature type="compositionally biased region" description="Basic and acidic residues" evidence="1">
    <location>
        <begin position="23"/>
        <end position="35"/>
    </location>
</feature>
<evidence type="ECO:0000313" key="2">
    <source>
        <dbReference type="EMBL" id="DAD18603.1"/>
    </source>
</evidence>
<dbReference type="AlphaFoldDB" id="A0A822XFY7"/>
<sequence>MTVNQAKQANSRQRGASCTRNQEIQKKRVQTEKTQDSMLLGHFVHLSTEDPYETNYSQFN</sequence>
<name>A0A822XFY7_NELNU</name>
<feature type="compositionally biased region" description="Polar residues" evidence="1">
    <location>
        <begin position="1"/>
        <end position="22"/>
    </location>
</feature>
<comment type="caution">
    <text evidence="2">The sequence shown here is derived from an EMBL/GenBank/DDBJ whole genome shotgun (WGS) entry which is preliminary data.</text>
</comment>
<dbReference type="EMBL" id="DUZY01000001">
    <property type="protein sequence ID" value="DAD18603.1"/>
    <property type="molecule type" value="Genomic_DNA"/>
</dbReference>
<organism evidence="2 3">
    <name type="scientific">Nelumbo nucifera</name>
    <name type="common">Sacred lotus</name>
    <dbReference type="NCBI Taxonomy" id="4432"/>
    <lineage>
        <taxon>Eukaryota</taxon>
        <taxon>Viridiplantae</taxon>
        <taxon>Streptophyta</taxon>
        <taxon>Embryophyta</taxon>
        <taxon>Tracheophyta</taxon>
        <taxon>Spermatophyta</taxon>
        <taxon>Magnoliopsida</taxon>
        <taxon>Proteales</taxon>
        <taxon>Nelumbonaceae</taxon>
        <taxon>Nelumbo</taxon>
    </lineage>
</organism>
<gene>
    <name evidence="2" type="ORF">HUJ06_020066</name>
</gene>
<accession>A0A822XFY7</accession>
<evidence type="ECO:0000313" key="3">
    <source>
        <dbReference type="Proteomes" id="UP000607653"/>
    </source>
</evidence>
<dbReference type="Proteomes" id="UP000607653">
    <property type="component" value="Unassembled WGS sequence"/>
</dbReference>
<reference evidence="2 3" key="1">
    <citation type="journal article" date="2020" name="Mol. Biol. Evol.">
        <title>Distinct Expression and Methylation Patterns for Genes with Different Fates following a Single Whole-Genome Duplication in Flowering Plants.</title>
        <authorList>
            <person name="Shi T."/>
            <person name="Rahmani R.S."/>
            <person name="Gugger P.F."/>
            <person name="Wang M."/>
            <person name="Li H."/>
            <person name="Zhang Y."/>
            <person name="Li Z."/>
            <person name="Wang Q."/>
            <person name="Van de Peer Y."/>
            <person name="Marchal K."/>
            <person name="Chen J."/>
        </authorList>
    </citation>
    <scope>NUCLEOTIDE SEQUENCE [LARGE SCALE GENOMIC DNA]</scope>
    <source>
        <tissue evidence="2">Leaf</tissue>
    </source>
</reference>
<proteinExistence type="predicted"/>